<dbReference type="Proteomes" id="UP000321085">
    <property type="component" value="Unassembled WGS sequence"/>
</dbReference>
<dbReference type="PANTHER" id="PTHR32305">
    <property type="match status" value="1"/>
</dbReference>
<dbReference type="Pfam" id="PF12255">
    <property type="entry name" value="TcdB_toxin_midC"/>
    <property type="match status" value="1"/>
</dbReference>
<organism evidence="8 9">
    <name type="scientific">Microvirga aerophila</name>
    <dbReference type="NCBI Taxonomy" id="670291"/>
    <lineage>
        <taxon>Bacteria</taxon>
        <taxon>Pseudomonadati</taxon>
        <taxon>Pseudomonadota</taxon>
        <taxon>Alphaproteobacteria</taxon>
        <taxon>Hyphomicrobiales</taxon>
        <taxon>Methylobacteriaceae</taxon>
        <taxon>Microvirga</taxon>
    </lineage>
</organism>
<evidence type="ECO:0000256" key="2">
    <source>
        <dbReference type="ARBA" id="ARBA00022525"/>
    </source>
</evidence>
<dbReference type="SUPFAM" id="SSF69318">
    <property type="entry name" value="Integrin alpha N-terminal domain"/>
    <property type="match status" value="1"/>
</dbReference>
<feature type="region of interest" description="Disordered" evidence="5">
    <location>
        <begin position="2069"/>
        <end position="2088"/>
    </location>
</feature>
<evidence type="ECO:0000313" key="9">
    <source>
        <dbReference type="Proteomes" id="UP000321085"/>
    </source>
</evidence>
<evidence type="ECO:0000259" key="7">
    <source>
        <dbReference type="Pfam" id="PF12256"/>
    </source>
</evidence>
<evidence type="ECO:0000256" key="1">
    <source>
        <dbReference type="ARBA" id="ARBA00004613"/>
    </source>
</evidence>
<dbReference type="GO" id="GO:0005737">
    <property type="term" value="C:cytoplasm"/>
    <property type="evidence" value="ECO:0007669"/>
    <property type="project" value="InterPro"/>
</dbReference>
<dbReference type="InterPro" id="IPR003284">
    <property type="entry name" value="Sal_SpvB"/>
</dbReference>
<dbReference type="InterPro" id="IPR028994">
    <property type="entry name" value="Integrin_alpha_N"/>
</dbReference>
<feature type="domain" description="Insecticide toxin TcdB middle/N-terminal" evidence="7">
    <location>
        <begin position="608"/>
        <end position="742"/>
    </location>
</feature>
<dbReference type="InterPro" id="IPR022044">
    <property type="entry name" value="TcdB_toxin_mid/C"/>
</dbReference>
<dbReference type="InterPro" id="IPR022385">
    <property type="entry name" value="Rhs_assc_core"/>
</dbReference>
<keyword evidence="4" id="KW-0843">Virulence</keyword>
<gene>
    <name evidence="8" type="ORF">MAE02_12280</name>
</gene>
<sequence length="2358" mass="259956">MSLHNDDSIISVPKGGGALHGIGEKFVPDLHTGTGNFTLPIDLPPGRNGFQPSLSVTYSTGNGNGLFGLGWQLSVPSISRKTSKGVPRYDDLSDTFIMSGVEDLVRVSGSYPGRVRYRPRIEGMFALIEHVSSPTTNHWEVRTKDGLVHVYGSPRALGGSGDAATLPRPGSPTTPFAWRLSETRDVFGNLIRYQYDIRDTGTEGPHAWDQPLLTDVLYADYGVSPREKFLIHVRLEYESRPDPFSQYRGGFEVRTTRRCHRIVIETHDDAIRPTREYRFNYTADPANGISLLTGCDVVGFDDSGVAVQEMPRVKLGYTQFEPKRRSFQPLTGVDLPTQLLGSPDVAFVDLFGTGLPDLLQINGVVRYWRNRGGGRFDPPREMHQAPAGLSLGQPGVRLLDADGDGRCDLLMSRSGVAGYFPLAFGGRWDRKSFRPYQNAPTFDLDDPEVRLVDLDGDGTTDAIRSGTRLECFFNDAERGWLETRFVERQELDEFPNVSFADPRVRWADMSGDGLNDVVLLYDGNVEYWPSLGRARWGKRVHMRSSPRLPYGYDPARLLLGDVDGDGLADLVYVDDGKVLLWINQSGSGWSEEPIIIHGTPRAHGGLDTVSLVDLLGTGVAGVFWSSELASTGRPHSWFLDFTGGLKPYLLDRMNNGIGAETYIAYESSSSLALSDLAHLRRPWRTTLPFPVLVVKRVEILDRVAGSKLTSELRYHHGYWDGEEREFRGFGMVEQVDTETLEEYNSPGLLGNTGSEAVPQNRFSPPLLTRTWFHQGAVQDESGGWSEMDYREEYWAEDPPLLQGSTQVGSFVAAFPVTPTTSRARRSALRSLKGSIVRTETYALDGTLREQRPYSVTEHAYSVVLVRQNGLAAVLADHLDSSDLSVGQPLVFFPSLRAERTTQWERGDDPQTRLRFVDEYDPFGQPRQETALACPRFWRRASDASSEFLATSTHTLFAQPIDPSVYIYDRPAAIAVYELSALSPVTVQAFAALSANVQRTLSTHTLHFYDGAAFAGLPLGQVGQFGAATATWRMAFSETLLALAFDGERPPYLKAGETAWSPEYPADFRTQLPSRAGYIHVAADAMLPDRCYIPEVRRRYDFQEPGLAVRGLVTAVRSPLGQDASRDSTIRYDAFALLPVALTDPLGLHLTAEYNYRVLKPKLLSDCNGKHTRYTFSPMGLLEGVRMFDDTGNGDQLRDGFRMVFDFNAFELRGEPISVHTARFLYHDSDGSVDLSVRNQTIESRQYSDGFGRIVQTRSLAEDTLFGDIEFGDGVISSLQGKELGTIVGRHRTEDAPPNVVVSGWEVFDNKGRVIRKFEPFFAAGWSYSRPTAAQLGASQRMEYDPRGHLLRTIHSDGSEQRVVPGVPASLDTPDIFAPTCWETYVYDQNDNAGRTHPLTTGSYRHHFDTPTSHASDALGRAVKTTRRNRTSPTNPIETVDVATTYDIRGNVQTITDPLGRVATRCIHDSLNRLLRVESIDAGIKLTVPDASGNLVEERDGRGARRLHAFDRANRPSSIWTRARAADSLVRSEQMEYGDGGTPAQPAAERAAQRKKHRLGRLHRHRDEAGLVVFDAYDIEGRILSKTRRFVRDAEVTAAWRANWDTSGDEILEESRLELSMTYDALGRHRSIRYPRDVNGGRKLLEPTYNRAGMLQSVALNGASYVRHIAYNARGQRTIAHYGNGVVSIQAHDPSTFRLARAWTGRCAQAADYAYDTSGSVPLQDTGFEFDLVGNVIGLNERAPASGTPLSPNALNRLFAYNAIYQLTRATGRECDVPAEPFPWSDSVRCLDWNKSRPYEQTYRYDLTGNLIRLRRAASGSARVTTLTPESTSNRLEAHIANGLTFVCEYDESGNLIKEASSRHYEWDHADRLRQYKTQAGAGPASIEAQYLYDSGGQRVKKVVRRQAGPIESTIYIDGVFERCVKGGESHDLLHIMDNQTRVARVRIGAAFAGDALAAVPVQYHLTDHLNNSNVVLGGTRASHSNFISREEYYPYGATSFGSHARKRYRLAGRERDEESGLYAIGLRYYSPWLTRWTSCDPLALTAGTNAYSYVAGNPLTLVDPRGLEEAQGGQAPAAQGGGRLGPSVDPEVHPDSKNRGAIGTPVHLIVLPVLLARINTQTPYKAVIDADTLPGGSKSGKTEGEIDLIVYAPGTKGVEAHVYDLKPAGGADLEEYTKQIQNYVDHFPSSTKNGGAVLARVGTVLEVIQKTYPKVLDPIELDTPEGKVTITLSLPKSKATLGAVPGFIEYNIRVQRKQDVKVEVWATRPATSTQPALATAPVRDQNPAPAPAPSPAPAPAPVYSSPSRGPTNTQIVVGVLAVATVAIVVFAPGPWKLAAFVPAGVALLVRPKNSGPGA</sequence>
<evidence type="ECO:0000313" key="8">
    <source>
        <dbReference type="EMBL" id="GEO13532.1"/>
    </source>
</evidence>
<proteinExistence type="predicted"/>
<keyword evidence="3" id="KW-0732">Signal</keyword>
<evidence type="ECO:0000256" key="5">
    <source>
        <dbReference type="SAM" id="MobiDB-lite"/>
    </source>
</evidence>
<dbReference type="OrthoDB" id="9757552at2"/>
<feature type="region of interest" description="Disordered" evidence="5">
    <location>
        <begin position="2273"/>
        <end position="2307"/>
    </location>
</feature>
<evidence type="ECO:0000259" key="6">
    <source>
        <dbReference type="Pfam" id="PF12255"/>
    </source>
</evidence>
<evidence type="ECO:0000256" key="3">
    <source>
        <dbReference type="ARBA" id="ARBA00022729"/>
    </source>
</evidence>
<dbReference type="RefSeq" id="WP_114185627.1">
    <property type="nucleotide sequence ID" value="NZ_BJYU01000011.1"/>
</dbReference>
<reference evidence="8 9" key="1">
    <citation type="submission" date="2019-07" db="EMBL/GenBank/DDBJ databases">
        <title>Whole genome shotgun sequence of Microvirga aerophila NBRC 106136.</title>
        <authorList>
            <person name="Hosoyama A."/>
            <person name="Uohara A."/>
            <person name="Ohji S."/>
            <person name="Ichikawa N."/>
        </authorList>
    </citation>
    <scope>NUCLEOTIDE SEQUENCE [LARGE SCALE GENOMIC DNA]</scope>
    <source>
        <strain evidence="8 9">NBRC 106136</strain>
    </source>
</reference>
<keyword evidence="9" id="KW-1185">Reference proteome</keyword>
<feature type="compositionally biased region" description="Pro residues" evidence="5">
    <location>
        <begin position="2288"/>
        <end position="2300"/>
    </location>
</feature>
<dbReference type="NCBIfam" id="TIGR03696">
    <property type="entry name" value="Rhs_assc_core"/>
    <property type="match status" value="1"/>
</dbReference>
<protein>
    <recommendedName>
        <fullName evidence="10">Insecticide toxin TcdB middle/N-terminal domain-containing protein</fullName>
    </recommendedName>
</protein>
<feature type="compositionally biased region" description="Low complexity" evidence="5">
    <location>
        <begin position="2069"/>
        <end position="2078"/>
    </location>
</feature>
<dbReference type="EMBL" id="BJYU01000011">
    <property type="protein sequence ID" value="GEO13532.1"/>
    <property type="molecule type" value="Genomic_DNA"/>
</dbReference>
<dbReference type="PANTHER" id="PTHR32305:SF15">
    <property type="entry name" value="PROTEIN RHSA-RELATED"/>
    <property type="match status" value="1"/>
</dbReference>
<dbReference type="GO" id="GO:0005576">
    <property type="term" value="C:extracellular region"/>
    <property type="evidence" value="ECO:0007669"/>
    <property type="project" value="UniProtKB-SubCell"/>
</dbReference>
<dbReference type="InterPro" id="IPR050708">
    <property type="entry name" value="T6SS_VgrG/RHS"/>
</dbReference>
<keyword evidence="2" id="KW-0964">Secreted</keyword>
<comment type="subcellular location">
    <subcellularLocation>
        <location evidence="1">Secreted</location>
    </subcellularLocation>
</comment>
<dbReference type="Pfam" id="PF12256">
    <property type="entry name" value="TcdB_toxin_midN"/>
    <property type="match status" value="1"/>
</dbReference>
<feature type="domain" description="Insecticide toxin TcdB middle/C-terminal" evidence="6">
    <location>
        <begin position="828"/>
        <end position="958"/>
    </location>
</feature>
<accession>A0A512BNK2</accession>
<dbReference type="InterPro" id="IPR013517">
    <property type="entry name" value="FG-GAP"/>
</dbReference>
<name>A0A512BNK2_9HYPH</name>
<dbReference type="Pfam" id="PF03534">
    <property type="entry name" value="SpvB"/>
    <property type="match status" value="2"/>
</dbReference>
<dbReference type="Pfam" id="PF13517">
    <property type="entry name" value="FG-GAP_3"/>
    <property type="match status" value="1"/>
</dbReference>
<comment type="caution">
    <text evidence="8">The sequence shown here is derived from an EMBL/GenBank/DDBJ whole genome shotgun (WGS) entry which is preliminary data.</text>
</comment>
<dbReference type="InterPro" id="IPR022045">
    <property type="entry name" value="TcdB_toxin_mid/N"/>
</dbReference>
<dbReference type="Gene3D" id="2.180.10.10">
    <property type="entry name" value="RHS repeat-associated core"/>
    <property type="match status" value="2"/>
</dbReference>
<evidence type="ECO:0008006" key="10">
    <source>
        <dbReference type="Google" id="ProtNLM"/>
    </source>
</evidence>
<evidence type="ECO:0000256" key="4">
    <source>
        <dbReference type="ARBA" id="ARBA00023026"/>
    </source>
</evidence>